<dbReference type="Proteomes" id="UP001212189">
    <property type="component" value="Chromosome"/>
</dbReference>
<dbReference type="RefSeq" id="WP_269818761.1">
    <property type="nucleotide sequence ID" value="NZ_CP114976.1"/>
</dbReference>
<protein>
    <submittedName>
        <fullName evidence="3">DUF2892 domain-containing protein</fullName>
    </submittedName>
</protein>
<dbReference type="InterPro" id="IPR021309">
    <property type="entry name" value="YgaP-like_TM"/>
</dbReference>
<keyword evidence="1" id="KW-1133">Transmembrane helix</keyword>
<evidence type="ECO:0000313" key="3">
    <source>
        <dbReference type="EMBL" id="WBE25819.1"/>
    </source>
</evidence>
<reference evidence="3 4" key="1">
    <citation type="submission" date="2022-12" db="EMBL/GenBank/DDBJ databases">
        <title>Coexistence and Characterization of a Novel Tigecycline Resistance gene tet(X) variant and blaNDM-1 in a Pseudomonas caeni Isolate of Chicken Origin.</title>
        <authorList>
            <person name="Lu X."/>
            <person name="Zhang L."/>
            <person name="Li R."/>
            <person name="Wang Z."/>
        </authorList>
    </citation>
    <scope>NUCLEOTIDE SEQUENCE [LARGE SCALE GENOMIC DNA]</scope>
    <source>
        <strain evidence="3 4">CE14</strain>
    </source>
</reference>
<keyword evidence="4" id="KW-1185">Reference proteome</keyword>
<accession>A0AAE9VQA0</accession>
<dbReference type="EMBL" id="CP114976">
    <property type="protein sequence ID" value="WBE25819.1"/>
    <property type="molecule type" value="Genomic_DNA"/>
</dbReference>
<dbReference type="KEGG" id="dce:O6P33_02955"/>
<feature type="transmembrane region" description="Helical" evidence="1">
    <location>
        <begin position="40"/>
        <end position="60"/>
    </location>
</feature>
<keyword evidence="1" id="KW-0812">Transmembrane</keyword>
<feature type="transmembrane region" description="Helical" evidence="1">
    <location>
        <begin position="12"/>
        <end position="34"/>
    </location>
</feature>
<organism evidence="3 4">
    <name type="scientific">Denitrificimonas caeni</name>
    <dbReference type="NCBI Taxonomy" id="521720"/>
    <lineage>
        <taxon>Bacteria</taxon>
        <taxon>Pseudomonadati</taxon>
        <taxon>Pseudomonadota</taxon>
        <taxon>Gammaproteobacteria</taxon>
        <taxon>Pseudomonadales</taxon>
        <taxon>Pseudomonadaceae</taxon>
        <taxon>Denitrificimonas</taxon>
    </lineage>
</organism>
<keyword evidence="1" id="KW-0472">Membrane</keyword>
<name>A0AAE9VQA0_9GAMM</name>
<dbReference type="Pfam" id="PF11127">
    <property type="entry name" value="YgaP-like_TM"/>
    <property type="match status" value="1"/>
</dbReference>
<evidence type="ECO:0000256" key="1">
    <source>
        <dbReference type="SAM" id="Phobius"/>
    </source>
</evidence>
<feature type="domain" description="Inner membrane protein YgaP-like transmembrane" evidence="2">
    <location>
        <begin position="1"/>
        <end position="62"/>
    </location>
</feature>
<evidence type="ECO:0000259" key="2">
    <source>
        <dbReference type="Pfam" id="PF11127"/>
    </source>
</evidence>
<evidence type="ECO:0000313" key="4">
    <source>
        <dbReference type="Proteomes" id="UP001212189"/>
    </source>
</evidence>
<proteinExistence type="predicted"/>
<sequence>MKSNMGSIDRALRIIVGLVLVGLALTSTVGWWGWLGIIPIVTGVLGNCPLYSVIGVNTCGTKQCNKK</sequence>
<gene>
    <name evidence="3" type="ORF">O6P33_02955</name>
</gene>
<dbReference type="AlphaFoldDB" id="A0AAE9VQA0"/>